<dbReference type="GO" id="GO:0046872">
    <property type="term" value="F:metal ion binding"/>
    <property type="evidence" value="ECO:0007669"/>
    <property type="project" value="UniProtKB-KW"/>
</dbReference>
<protein>
    <submittedName>
        <fullName evidence="6">Molybdopterin oxidoreductase family protein</fullName>
    </submittedName>
</protein>
<dbReference type="InterPro" id="IPR006655">
    <property type="entry name" value="Mopterin_OxRdtase_prok_CS"/>
</dbReference>
<dbReference type="CDD" id="cd02775">
    <property type="entry name" value="MopB_CT"/>
    <property type="match status" value="1"/>
</dbReference>
<name>A0ABD6D6T8_9EURY</name>
<dbReference type="PANTHER" id="PTHR43105">
    <property type="entry name" value="RESPIRATORY NITRATE REDUCTASE"/>
    <property type="match status" value="1"/>
</dbReference>
<dbReference type="SUPFAM" id="SSF50692">
    <property type="entry name" value="ADC-like"/>
    <property type="match status" value="1"/>
</dbReference>
<organism evidence="6 7">
    <name type="scientific">Halohasta litorea</name>
    <dbReference type="NCBI Taxonomy" id="869891"/>
    <lineage>
        <taxon>Archaea</taxon>
        <taxon>Methanobacteriati</taxon>
        <taxon>Methanobacteriota</taxon>
        <taxon>Stenosarchaea group</taxon>
        <taxon>Halobacteria</taxon>
        <taxon>Halobacteriales</taxon>
        <taxon>Haloferacaceae</taxon>
        <taxon>Halohasta</taxon>
    </lineage>
</organism>
<dbReference type="Pfam" id="PF00384">
    <property type="entry name" value="Molybdopterin"/>
    <property type="match status" value="1"/>
</dbReference>
<dbReference type="SUPFAM" id="SSF53706">
    <property type="entry name" value="Formate dehydrogenase/DMSO reductase, domains 1-3"/>
    <property type="match status" value="1"/>
</dbReference>
<evidence type="ECO:0000256" key="2">
    <source>
        <dbReference type="ARBA" id="ARBA00023004"/>
    </source>
</evidence>
<reference evidence="6 7" key="1">
    <citation type="journal article" date="2019" name="Int. J. Syst. Evol. Microbiol.">
        <title>The Global Catalogue of Microorganisms (GCM) 10K type strain sequencing project: providing services to taxonomists for standard genome sequencing and annotation.</title>
        <authorList>
            <consortium name="The Broad Institute Genomics Platform"/>
            <consortium name="The Broad Institute Genome Sequencing Center for Infectious Disease"/>
            <person name="Wu L."/>
            <person name="Ma J."/>
        </authorList>
    </citation>
    <scope>NUCLEOTIDE SEQUENCE [LARGE SCALE GENOMIC DNA]</scope>
    <source>
        <strain evidence="6 7">CGMCC 1.10593</strain>
    </source>
</reference>
<dbReference type="InterPro" id="IPR050123">
    <property type="entry name" value="Prok_molybdopt-oxidoreductase"/>
</dbReference>
<dbReference type="PANTHER" id="PTHR43105:SF10">
    <property type="entry name" value="NADH-QUINONE OXIDOREDUCTASE SUBUNIT G"/>
    <property type="match status" value="1"/>
</dbReference>
<dbReference type="InterPro" id="IPR009010">
    <property type="entry name" value="Asp_de-COase-like_dom_sf"/>
</dbReference>
<gene>
    <name evidence="6" type="ORF">ACFSBW_08640</name>
</gene>
<evidence type="ECO:0000256" key="3">
    <source>
        <dbReference type="ARBA" id="ARBA00023014"/>
    </source>
</evidence>
<accession>A0ABD6D6T8</accession>
<dbReference type="AlphaFoldDB" id="A0ABD6D6T8"/>
<keyword evidence="7" id="KW-1185">Reference proteome</keyword>
<keyword evidence="3" id="KW-0411">Iron-sulfur</keyword>
<dbReference type="Proteomes" id="UP001597052">
    <property type="component" value="Unassembled WGS sequence"/>
</dbReference>
<evidence type="ECO:0000256" key="1">
    <source>
        <dbReference type="ARBA" id="ARBA00022723"/>
    </source>
</evidence>
<evidence type="ECO:0000313" key="6">
    <source>
        <dbReference type="EMBL" id="MFD1641940.1"/>
    </source>
</evidence>
<comment type="caution">
    <text evidence="6">The sequence shown here is derived from an EMBL/GenBank/DDBJ whole genome shotgun (WGS) entry which is preliminary data.</text>
</comment>
<keyword evidence="1" id="KW-0479">Metal-binding</keyword>
<dbReference type="Gene3D" id="3.40.50.740">
    <property type="match status" value="1"/>
</dbReference>
<dbReference type="EMBL" id="JBHUDM010000002">
    <property type="protein sequence ID" value="MFD1641940.1"/>
    <property type="molecule type" value="Genomic_DNA"/>
</dbReference>
<keyword evidence="2" id="KW-0408">Iron</keyword>
<dbReference type="RefSeq" id="WP_256395683.1">
    <property type="nucleotide sequence ID" value="NZ_JANHDJ010000002.1"/>
</dbReference>
<dbReference type="InterPro" id="IPR006656">
    <property type="entry name" value="Mopterin_OxRdtase"/>
</dbReference>
<sequence>MSDNPPPQPSVCPLCAVGCRLVPGDGDRARGVAGPANPNGRLCRKGVGAYRVGDGDADRLTEPLVRRGGDLEAVSWETAYERIVDGVEDIKATHGPNALAFLGAPHCTNEENYLLQKLARSLGTNNVDNRARLCHVSSTRALSERVGWPATTNSLSDLDASDVILVAGANPAERQPIAFNSFVRPAVLDGATLVHVDPVGNRTTRLADYHLAPRPGMDGLVFDLLSAAVLEEYMESDRGGVDRVFISERTRGYDSFAASIAELDRESVVSTADVDDTTIGQVVECIATADRVSALVGTGIEGDEDEPNAAEALLNLLLLTGNLGRRGTGLYVLRGLVNEQGATDAGCVPDCLPGHQPVTDSAARSRIAAEWGIDPPAVPGKNASELLASFGDDIRGAVVGGENPAVSKRDPEWIRRRLDALDLLVVCDIAPSETTSHADIVLPVAAGVEKTGTFTNLDRRIQRSRPTSPPPEGARSDLAVLQEVGSRLFADRALFDYADVGEVFDELTRVAPTHSGLSFDELGPAGCQWPADADGVLYSDSFETPDGLAAFGTAQYIVETRDATVGSNTAGRLQLVAGGRASEFELDHAHSDRPLRMHPADARDRGIETTDHIVISDGKVTVGTGVEITDRIRQGTVYLPAAVADPFLRSEGSTVTVRPASEPTDDN</sequence>
<feature type="domain" description="Molybdopterin dinucleotide-binding" evidence="5">
    <location>
        <begin position="590"/>
        <end position="645"/>
    </location>
</feature>
<evidence type="ECO:0000259" key="5">
    <source>
        <dbReference type="Pfam" id="PF01568"/>
    </source>
</evidence>
<dbReference type="GO" id="GO:0016491">
    <property type="term" value="F:oxidoreductase activity"/>
    <property type="evidence" value="ECO:0007669"/>
    <property type="project" value="UniProtKB-ARBA"/>
</dbReference>
<dbReference type="PROSITE" id="PS00490">
    <property type="entry name" value="MOLYBDOPTERIN_PROK_2"/>
    <property type="match status" value="1"/>
</dbReference>
<proteinExistence type="predicted"/>
<dbReference type="Gene3D" id="3.40.228.10">
    <property type="entry name" value="Dimethylsulfoxide Reductase, domain 2"/>
    <property type="match status" value="1"/>
</dbReference>
<feature type="domain" description="Molybdopterin oxidoreductase" evidence="4">
    <location>
        <begin position="59"/>
        <end position="485"/>
    </location>
</feature>
<dbReference type="Gene3D" id="2.40.40.20">
    <property type="match status" value="1"/>
</dbReference>
<evidence type="ECO:0000259" key="4">
    <source>
        <dbReference type="Pfam" id="PF00384"/>
    </source>
</evidence>
<evidence type="ECO:0000313" key="7">
    <source>
        <dbReference type="Proteomes" id="UP001597052"/>
    </source>
</evidence>
<dbReference type="GO" id="GO:0051536">
    <property type="term" value="F:iron-sulfur cluster binding"/>
    <property type="evidence" value="ECO:0007669"/>
    <property type="project" value="UniProtKB-KW"/>
</dbReference>
<dbReference type="Pfam" id="PF01568">
    <property type="entry name" value="Molydop_binding"/>
    <property type="match status" value="1"/>
</dbReference>
<dbReference type="InterPro" id="IPR006657">
    <property type="entry name" value="MoPterin_dinucl-bd_dom"/>
</dbReference>